<evidence type="ECO:0000313" key="11">
    <source>
        <dbReference type="EMBL" id="RVX74832.1"/>
    </source>
</evidence>
<feature type="domain" description="Prenylcysteine lyase" evidence="10">
    <location>
        <begin position="159"/>
        <end position="571"/>
    </location>
</feature>
<dbReference type="VEuPathDB" id="FungiDB:PV10_00560"/>
<feature type="compositionally biased region" description="Low complexity" evidence="8">
    <location>
        <begin position="391"/>
        <end position="407"/>
    </location>
</feature>
<evidence type="ECO:0000313" key="12">
    <source>
        <dbReference type="Proteomes" id="UP000288859"/>
    </source>
</evidence>
<feature type="region of interest" description="Disordered" evidence="8">
    <location>
        <begin position="391"/>
        <end position="411"/>
    </location>
</feature>
<keyword evidence="4 9" id="KW-0732">Signal</keyword>
<evidence type="ECO:0000256" key="2">
    <source>
        <dbReference type="ARBA" id="ARBA00009967"/>
    </source>
</evidence>
<gene>
    <name evidence="11" type="ORF">B0A52_01109</name>
</gene>
<evidence type="ECO:0000256" key="9">
    <source>
        <dbReference type="SAM" id="SignalP"/>
    </source>
</evidence>
<dbReference type="Gene3D" id="3.50.50.60">
    <property type="entry name" value="FAD/NAD(P)-binding domain"/>
    <property type="match status" value="1"/>
</dbReference>
<feature type="signal peptide" evidence="9">
    <location>
        <begin position="1"/>
        <end position="21"/>
    </location>
</feature>
<keyword evidence="7" id="KW-0325">Glycoprotein</keyword>
<comment type="cofactor">
    <cofactor evidence="1">
        <name>FAD</name>
        <dbReference type="ChEBI" id="CHEBI:57692"/>
    </cofactor>
</comment>
<dbReference type="InterPro" id="IPR010795">
    <property type="entry name" value="Prenylcys_lyase"/>
</dbReference>
<accession>A0A438NGH6</accession>
<evidence type="ECO:0000256" key="4">
    <source>
        <dbReference type="ARBA" id="ARBA00022729"/>
    </source>
</evidence>
<dbReference type="GO" id="GO:0030328">
    <property type="term" value="P:prenylcysteine catabolic process"/>
    <property type="evidence" value="ECO:0007669"/>
    <property type="project" value="InterPro"/>
</dbReference>
<evidence type="ECO:0000256" key="8">
    <source>
        <dbReference type="SAM" id="MobiDB-lite"/>
    </source>
</evidence>
<proteinExistence type="inferred from homology"/>
<organism evidence="11 12">
    <name type="scientific">Exophiala mesophila</name>
    <name type="common">Black yeast-like fungus</name>
    <dbReference type="NCBI Taxonomy" id="212818"/>
    <lineage>
        <taxon>Eukaryota</taxon>
        <taxon>Fungi</taxon>
        <taxon>Dikarya</taxon>
        <taxon>Ascomycota</taxon>
        <taxon>Pezizomycotina</taxon>
        <taxon>Eurotiomycetes</taxon>
        <taxon>Chaetothyriomycetidae</taxon>
        <taxon>Chaetothyriales</taxon>
        <taxon>Herpotrichiellaceae</taxon>
        <taxon>Exophiala</taxon>
    </lineage>
</organism>
<evidence type="ECO:0000259" key="10">
    <source>
        <dbReference type="Pfam" id="PF07156"/>
    </source>
</evidence>
<dbReference type="Pfam" id="PF07156">
    <property type="entry name" value="Prenylcys_lyase"/>
    <property type="match status" value="1"/>
</dbReference>
<dbReference type="PANTHER" id="PTHR15944">
    <property type="entry name" value="FARNESYLCYSTEINE LYASE"/>
    <property type="match status" value="1"/>
</dbReference>
<dbReference type="Proteomes" id="UP000288859">
    <property type="component" value="Unassembled WGS sequence"/>
</dbReference>
<keyword evidence="5" id="KW-0274">FAD</keyword>
<evidence type="ECO:0000256" key="7">
    <source>
        <dbReference type="ARBA" id="ARBA00023180"/>
    </source>
</evidence>
<reference evidence="11 12" key="1">
    <citation type="submission" date="2017-03" db="EMBL/GenBank/DDBJ databases">
        <title>Genomes of endolithic fungi from Antarctica.</title>
        <authorList>
            <person name="Coleine C."/>
            <person name="Masonjones S."/>
            <person name="Stajich J.E."/>
        </authorList>
    </citation>
    <scope>NUCLEOTIDE SEQUENCE [LARGE SCALE GENOMIC DNA]</scope>
    <source>
        <strain evidence="11 12">CCFEE 6314</strain>
    </source>
</reference>
<feature type="chain" id="PRO_5019269732" description="Prenylcysteine lyase domain-containing protein" evidence="9">
    <location>
        <begin position="22"/>
        <end position="573"/>
    </location>
</feature>
<comment type="similarity">
    <text evidence="2">Belongs to the prenylcysteine oxidase family.</text>
</comment>
<keyword evidence="6" id="KW-0560">Oxidoreductase</keyword>
<protein>
    <recommendedName>
        <fullName evidence="10">Prenylcysteine lyase domain-containing protein</fullName>
    </recommendedName>
</protein>
<dbReference type="PIRSF" id="PIRSF036292">
    <property type="entry name" value="Prenylcysteine_oxidase"/>
    <property type="match status" value="1"/>
</dbReference>
<dbReference type="AlphaFoldDB" id="A0A438NGH6"/>
<keyword evidence="3" id="KW-0285">Flavoprotein</keyword>
<dbReference type="InterPro" id="IPR017046">
    <property type="entry name" value="Prenylcysteine_Oxase1"/>
</dbReference>
<evidence type="ECO:0000256" key="6">
    <source>
        <dbReference type="ARBA" id="ARBA00023002"/>
    </source>
</evidence>
<evidence type="ECO:0000256" key="5">
    <source>
        <dbReference type="ARBA" id="ARBA00022827"/>
    </source>
</evidence>
<dbReference type="InterPro" id="IPR036188">
    <property type="entry name" value="FAD/NAD-bd_sf"/>
</dbReference>
<dbReference type="GO" id="GO:0001735">
    <property type="term" value="F:prenylcysteine oxidase activity"/>
    <property type="evidence" value="ECO:0007669"/>
    <property type="project" value="InterPro"/>
</dbReference>
<evidence type="ECO:0000256" key="1">
    <source>
        <dbReference type="ARBA" id="ARBA00001974"/>
    </source>
</evidence>
<dbReference type="EMBL" id="NAJM01000003">
    <property type="protein sequence ID" value="RVX74832.1"/>
    <property type="molecule type" value="Genomic_DNA"/>
</dbReference>
<evidence type="ECO:0000256" key="3">
    <source>
        <dbReference type="ARBA" id="ARBA00022630"/>
    </source>
</evidence>
<sequence>MLSTLIYATLHILTFTSLILADSPSQQPLHEFPSSRSPKRVAIIGAGAGGTSLSYHLRKYASSQPEQIPLDITIFDQNPYIGGRATTVNAFSLPEYPVELGASIFVAINHILVNATRELNLTSSVKIYQAPPEAKYELGVWDGTSFVFTADVDDDDNSSARGWWGIVKLLWRYGLAPIRTRRAAQAAAATFSKFYEPPLFPFHSLQEVIEETGLIDYTSVTGTEALTNAGVSEKFRREIVQASTRVNYASNLDAIHGLEALVCMAVEGATAVEGGNAQIFEAMAKDSADRVLLNTTVTDVVKDDKSNMVRLSIQNPTTLEMVTQDFDTVVLAAPLQFSNLSFTPPLASPPKPIPYVPLHVTLFTTPYRLSPLFFNLENIDDVPASVLTTLPPKSSSSTNLTSSISDSRTLTNPAGSPGFWSISTLRVLTDVPNYPDSPQYLYKIFSPAPLKASWLAELFDIPYVASPSFSSSTSPSSSSESFEDGPDQDSISSLPDGAITWYHHKFWYSYPYETPRRQFEDFELTMQSPTTDSASSSNLWYLSGMESFISTMETSALAGMNVARLIVDGWVGD</sequence>
<name>A0A438NGH6_EXOME</name>
<comment type="caution">
    <text evidence="11">The sequence shown here is derived from an EMBL/GenBank/DDBJ whole genome shotgun (WGS) entry which is preliminary data.</text>
</comment>
<dbReference type="OrthoDB" id="437369at2759"/>
<dbReference type="SUPFAM" id="SSF51905">
    <property type="entry name" value="FAD/NAD(P)-binding domain"/>
    <property type="match status" value="1"/>
</dbReference>
<dbReference type="PANTHER" id="PTHR15944:SF0">
    <property type="entry name" value="PRENYLCYSTEINE LYASE DOMAIN-CONTAINING PROTEIN"/>
    <property type="match status" value="1"/>
</dbReference>
<dbReference type="GO" id="GO:0030327">
    <property type="term" value="P:prenylated protein catabolic process"/>
    <property type="evidence" value="ECO:0007669"/>
    <property type="project" value="TreeGrafter"/>
</dbReference>
<dbReference type="Pfam" id="PF13450">
    <property type="entry name" value="NAD_binding_8"/>
    <property type="match status" value="1"/>
</dbReference>